<accession>A0A137RF68</accession>
<reference evidence="3 4" key="2">
    <citation type="journal article" date="2016" name="Int. J. Syst. Evol. Microbiol.">
        <title>Vitellibacter aquimaris sp. nov., a marine bacterium isolated from seawater.</title>
        <authorList>
            <person name="Thevarajoo S."/>
            <person name="Selvaratnam C."/>
            <person name="Goh K.M."/>
            <person name="Hong K.W."/>
            <person name="Chan X.Y."/>
            <person name="Chan K.G."/>
            <person name="Chong C.S."/>
        </authorList>
    </citation>
    <scope>NUCLEOTIDE SEQUENCE [LARGE SCALE GENOMIC DNA]</scope>
    <source>
        <strain evidence="3 4">D-24</strain>
    </source>
</reference>
<dbReference type="OrthoDB" id="1115172at2"/>
<keyword evidence="2" id="KW-0472">Membrane</keyword>
<name>A0A137RF68_9FLAO</name>
<dbReference type="STRING" id="1548749.LS48_12825"/>
<evidence type="ECO:0008006" key="5">
    <source>
        <dbReference type="Google" id="ProtNLM"/>
    </source>
</evidence>
<evidence type="ECO:0000256" key="1">
    <source>
        <dbReference type="SAM" id="Coils"/>
    </source>
</evidence>
<evidence type="ECO:0000313" key="4">
    <source>
        <dbReference type="Proteomes" id="UP000070138"/>
    </source>
</evidence>
<keyword evidence="1" id="KW-0175">Coiled coil</keyword>
<sequence length="295" mass="32974">MSTENENNSGKFKILIGVLSVLLIALAVYTVTLFNDSKNTVSNLEMQKADIEQELEGLIANYDEVIKDNELKDKDLLAARERITILLDSVKDAKANVALIERYKAEVGRLKQERSMLFKRADSLIAANKQLAMERDSTSMELSNTRMVVDSVSQENMAMNETIKKGSIVKATDLRGEAVIIRNSGKVVDTKRASRADKIRACFTLAPNAIAQRGDRTLYVQVINPRNKMMGDDAVKQFEEKNINYSSSTNVFYENDELDVCILVNSAEADLVEGRYTINLFDGPNQIATTTMELK</sequence>
<feature type="transmembrane region" description="Helical" evidence="2">
    <location>
        <begin position="12"/>
        <end position="34"/>
    </location>
</feature>
<proteinExistence type="predicted"/>
<gene>
    <name evidence="3" type="ORF">LS48_12825</name>
</gene>
<organism evidence="3 4">
    <name type="scientific">Aequorivita aquimaris</name>
    <dbReference type="NCBI Taxonomy" id="1548749"/>
    <lineage>
        <taxon>Bacteria</taxon>
        <taxon>Pseudomonadati</taxon>
        <taxon>Bacteroidota</taxon>
        <taxon>Flavobacteriia</taxon>
        <taxon>Flavobacteriales</taxon>
        <taxon>Flavobacteriaceae</taxon>
        <taxon>Aequorivita</taxon>
    </lineage>
</organism>
<reference evidence="4" key="1">
    <citation type="submission" date="2014-10" db="EMBL/GenBank/DDBJ databases">
        <title>Genome sequencing of Vitellibacter sp. D-24.</title>
        <authorList>
            <person name="Thevarajoo S."/>
            <person name="Selvaratnam C."/>
            <person name="Goh K.M."/>
            <person name="Chong C.S."/>
        </authorList>
    </citation>
    <scope>NUCLEOTIDE SEQUENCE [LARGE SCALE GENOMIC DNA]</scope>
    <source>
        <strain evidence="4">D-24</strain>
    </source>
</reference>
<dbReference type="Proteomes" id="UP000070138">
    <property type="component" value="Unassembled WGS sequence"/>
</dbReference>
<dbReference type="EMBL" id="JRWG01000010">
    <property type="protein sequence ID" value="KXN98139.1"/>
    <property type="molecule type" value="Genomic_DNA"/>
</dbReference>
<comment type="caution">
    <text evidence="3">The sequence shown here is derived from an EMBL/GenBank/DDBJ whole genome shotgun (WGS) entry which is preliminary data.</text>
</comment>
<keyword evidence="4" id="KW-1185">Reference proteome</keyword>
<evidence type="ECO:0000256" key="2">
    <source>
        <dbReference type="SAM" id="Phobius"/>
    </source>
</evidence>
<evidence type="ECO:0000313" key="3">
    <source>
        <dbReference type="EMBL" id="KXN98139.1"/>
    </source>
</evidence>
<protein>
    <recommendedName>
        <fullName evidence="5">Chromosome partitioning protein ParA</fullName>
    </recommendedName>
</protein>
<keyword evidence="2" id="KW-1133">Transmembrane helix</keyword>
<keyword evidence="2" id="KW-0812">Transmembrane</keyword>
<dbReference type="AlphaFoldDB" id="A0A137RF68"/>
<feature type="coiled-coil region" evidence="1">
    <location>
        <begin position="34"/>
        <end position="68"/>
    </location>
</feature>
<dbReference type="RefSeq" id="WP_062622902.1">
    <property type="nucleotide sequence ID" value="NZ_JRWG01000010.1"/>
</dbReference>